<evidence type="ECO:0000256" key="1">
    <source>
        <dbReference type="ARBA" id="ARBA00004370"/>
    </source>
</evidence>
<evidence type="ECO:0000256" key="3">
    <source>
        <dbReference type="ARBA" id="ARBA00022737"/>
    </source>
</evidence>
<feature type="compositionally biased region" description="Basic residues" evidence="7">
    <location>
        <begin position="637"/>
        <end position="647"/>
    </location>
</feature>
<feature type="compositionally biased region" description="Basic residues" evidence="7">
    <location>
        <begin position="1165"/>
        <end position="1175"/>
    </location>
</feature>
<dbReference type="STRING" id="151549.A0A4C1S8Z7"/>
<dbReference type="GO" id="GO:0005640">
    <property type="term" value="C:nuclear outer membrane"/>
    <property type="evidence" value="ECO:0007669"/>
    <property type="project" value="TreeGrafter"/>
</dbReference>
<feature type="region of interest" description="Disordered" evidence="7">
    <location>
        <begin position="1137"/>
        <end position="1216"/>
    </location>
</feature>
<keyword evidence="2" id="KW-0812">Transmembrane</keyword>
<dbReference type="OrthoDB" id="6618337at2759"/>
<evidence type="ECO:0000256" key="7">
    <source>
        <dbReference type="SAM" id="MobiDB-lite"/>
    </source>
</evidence>
<feature type="compositionally biased region" description="Basic and acidic residues" evidence="7">
    <location>
        <begin position="616"/>
        <end position="625"/>
    </location>
</feature>
<dbReference type="GO" id="GO:0051015">
    <property type="term" value="F:actin filament binding"/>
    <property type="evidence" value="ECO:0007669"/>
    <property type="project" value="TreeGrafter"/>
</dbReference>
<evidence type="ECO:0000313" key="9">
    <source>
        <dbReference type="Proteomes" id="UP000299102"/>
    </source>
</evidence>
<evidence type="ECO:0000313" key="8">
    <source>
        <dbReference type="EMBL" id="GBO98718.1"/>
    </source>
</evidence>
<feature type="compositionally biased region" description="Basic and acidic residues" evidence="7">
    <location>
        <begin position="792"/>
        <end position="801"/>
    </location>
</feature>
<keyword evidence="9" id="KW-1185">Reference proteome</keyword>
<feature type="compositionally biased region" description="Polar residues" evidence="7">
    <location>
        <begin position="1137"/>
        <end position="1150"/>
    </location>
</feature>
<feature type="compositionally biased region" description="Basic residues" evidence="7">
    <location>
        <begin position="780"/>
        <end position="791"/>
    </location>
</feature>
<feature type="compositionally biased region" description="Basic and acidic residues" evidence="7">
    <location>
        <begin position="726"/>
        <end position="736"/>
    </location>
</feature>
<accession>A0A4C1S8Z7</accession>
<feature type="coiled-coil region" evidence="6">
    <location>
        <begin position="1790"/>
        <end position="1837"/>
    </location>
</feature>
<keyword evidence="3" id="KW-0677">Repeat</keyword>
<dbReference type="Proteomes" id="UP000299102">
    <property type="component" value="Unassembled WGS sequence"/>
</dbReference>
<dbReference type="InterPro" id="IPR052403">
    <property type="entry name" value="LINC-complex_assoc"/>
</dbReference>
<feature type="region of interest" description="Disordered" evidence="7">
    <location>
        <begin position="1242"/>
        <end position="1265"/>
    </location>
</feature>
<feature type="compositionally biased region" description="Polar residues" evidence="7">
    <location>
        <begin position="1103"/>
        <end position="1117"/>
    </location>
</feature>
<feature type="compositionally biased region" description="Polar residues" evidence="7">
    <location>
        <begin position="1182"/>
        <end position="1213"/>
    </location>
</feature>
<organism evidence="8 9">
    <name type="scientific">Eumeta variegata</name>
    <name type="common">Bagworm moth</name>
    <name type="synonym">Eumeta japonica</name>
    <dbReference type="NCBI Taxonomy" id="151549"/>
    <lineage>
        <taxon>Eukaryota</taxon>
        <taxon>Metazoa</taxon>
        <taxon>Ecdysozoa</taxon>
        <taxon>Arthropoda</taxon>
        <taxon>Hexapoda</taxon>
        <taxon>Insecta</taxon>
        <taxon>Pterygota</taxon>
        <taxon>Neoptera</taxon>
        <taxon>Endopterygota</taxon>
        <taxon>Lepidoptera</taxon>
        <taxon>Glossata</taxon>
        <taxon>Ditrysia</taxon>
        <taxon>Tineoidea</taxon>
        <taxon>Psychidae</taxon>
        <taxon>Oiketicinae</taxon>
        <taxon>Eumeta</taxon>
    </lineage>
</organism>
<dbReference type="PANTHER" id="PTHR47535:SF10">
    <property type="entry name" value="MUSCLE-SPECIFIC PROTEIN 300 KDA"/>
    <property type="match status" value="1"/>
</dbReference>
<gene>
    <name evidence="8" type="ORF">EVAR_222_1</name>
</gene>
<feature type="region of interest" description="Disordered" evidence="7">
    <location>
        <begin position="1088"/>
        <end position="1121"/>
    </location>
</feature>
<evidence type="ECO:0000256" key="4">
    <source>
        <dbReference type="ARBA" id="ARBA00022989"/>
    </source>
</evidence>
<feature type="compositionally biased region" description="Basic and acidic residues" evidence="7">
    <location>
        <begin position="1088"/>
        <end position="1102"/>
    </location>
</feature>
<dbReference type="GO" id="GO:0005737">
    <property type="term" value="C:cytoplasm"/>
    <property type="evidence" value="ECO:0007669"/>
    <property type="project" value="TreeGrafter"/>
</dbReference>
<evidence type="ECO:0008006" key="10">
    <source>
        <dbReference type="Google" id="ProtNLM"/>
    </source>
</evidence>
<dbReference type="PANTHER" id="PTHR47535">
    <property type="entry name" value="MUSCLE-SPECIFIC PROTEIN 300 KDA, ISOFORM G"/>
    <property type="match status" value="1"/>
</dbReference>
<proteinExistence type="predicted"/>
<comment type="caution">
    <text evidence="8">The sequence shown here is derived from an EMBL/GenBank/DDBJ whole genome shotgun (WGS) entry which is preliminary data.</text>
</comment>
<keyword evidence="6" id="KW-0175">Coiled coil</keyword>
<feature type="region of interest" description="Disordered" evidence="7">
    <location>
        <begin position="616"/>
        <end position="801"/>
    </location>
</feature>
<evidence type="ECO:0000256" key="6">
    <source>
        <dbReference type="SAM" id="Coils"/>
    </source>
</evidence>
<keyword evidence="5" id="KW-0472">Membrane</keyword>
<reference evidence="8 9" key="1">
    <citation type="journal article" date="2019" name="Commun. Biol.">
        <title>The bagworm genome reveals a unique fibroin gene that provides high tensile strength.</title>
        <authorList>
            <person name="Kono N."/>
            <person name="Nakamura H."/>
            <person name="Ohtoshi R."/>
            <person name="Tomita M."/>
            <person name="Numata K."/>
            <person name="Arakawa K."/>
        </authorList>
    </citation>
    <scope>NUCLEOTIDE SEQUENCE [LARGE SCALE GENOMIC DNA]</scope>
</reference>
<feature type="compositionally biased region" description="Low complexity" evidence="7">
    <location>
        <begin position="763"/>
        <end position="772"/>
    </location>
</feature>
<sequence length="2147" mass="244808">MPEEESLQMQMQKSTPETYRPHIEKNIFSGEPEIEKADIASFTKNLIESEIQHAILVSPVLDISIMAVDKQHENQRKQETEDNVPKEPVEHIATSTKDVKSPTPLICQLSSPKGKVENISDNQKTIAREDEGDLPKLSSGEKHLFDDGKNIIPECIVETDLKINLESEITEPTLINLKRIEKSFEDETKIDTNVPEKNLPITDKEILTVIEETRQTLSPEVIMASETQKDNLQSVIVHHEEMLEHEESVKAPVTDSSQVFKKEDEKSIEDNSELPIRKSVIEETQNFLLNENRAPELVTLKAPNEEVPTEEDRADQNKEFMESKIEENSTTILCKEILQETSTQSKPPLVDESIIGLDDKKESQLFVDTPISTESIREESVEKGTVIQKPVVVEDDKKIIEANDLSETQVQQNLTEKYSSIEDNTKEPEIFIESPETTDLSHTKIELQEIKNQTNIQEESFNLLSPSRSADIPQNLTEVTVSDVKVLGNILPKKLSEIHDIQQFITAERLNTEIQENKQTLENQTTLEIPTNTFNPETTTQMDVLREDVPRKTIDIAMSLTKLDHKIVESTEPHVRVDLKVEDFETEKPKMVKKDIDVDLPVEIKITSKEKLKLPDVVEKERSQTDESLSESPSNKEHKRNKKKKKHKDDNIDFIQNEMSSEPDKSVLETESSSLSHYVELPVSPTTDSPKPTITSIEYPITVTDESPIETEHIIEEIGYEPEDFSIEKSLTEDKSKKKRKKKHQISEETTYPKQSTTESDETVVSTPVEVTEQTEEKRKDKKKKDKKKQKHDTGKLEEMVSPKLGNEVIESPQKDESYHTISETSDVNTVKVVEECVHSSPESIPKDNIHSTVAYTVPVVEGISIYEQSVQTSPEASISHTEEIAKYEVVVPETADFSLQTSPLQQSEIPVQTSPMEDREVFTQTCEEIGAIETTPKISDIVTTIDMIVQTSRAETPEQVEKSEATTQVIPHEVSFVNERYSQTSPSNDGDIIKTEIITESRELQTSPIELAKEEKGTEVTIDTKEIDIQTYGETSERETLTSPLKTTEVIEASIQTPERQLTSTSTQSEIKEPLFQEHIKYEKPEIKEQEVQVSDVHKLDNTQQTTPRGIFSEDSTSTDEPYELHLRAQVSIPQVTNDFLNNERSIQRGNEPEERDDLNKEKNKSKKSRKHKRKIEEKSQAQSPESLSDPITTELSISVTPTSDDQSSKEVSSIDEGIYQQFTSFPIKYKEDSITQPKLSYSDVVQRSKSKSPSPSDKDLLISRKPDNVRLKEVLEKRTLSVSEPQQNSSDNTLCLALLEPTVEQSYELIVNNEIDEVKKAIETRDNIRIEKSIIVVIETISIWLEEVQYKIYTKCKDSSPKQSDDSERFLIFKNYIENLKKIAEDTETNPEITVLLDSLNKQMLAVTTLSSQSSSKAEENEGEWNKFLQDIDLLCRSVDRVKISLDDLLISDMPTQHKLENLDKIEINNNENADKISQLYRRFRNFIKINSERECPIALFSVDDDIKQTENSINTERDRLLQLSALAEEYEQTLQDFAQITDIAEALATSIVDRAASRAQQMTLAASRWTTLEQGMKEEQQWLRVAQQRVPDLTNVTSIDHEQYINLYQSIILDVSHHHAKMLRLLSITESLQNLIVCSGIDTECSTALDTLLKLHEDIDSRLTRLTAFKENWLTYDHLIDRIESWMKTANREILQITPENVTTTGNLRKFWELKAQHEVYNNLKNESGVQFEKALEILPISDEMVQRQFFSKIEDEWQHLSSRIDNVHKTAIQNISDRDVSSGEKLNILEEEIKELRCSLEGLKGVIKSEDELNLYIERLQVMTSRIDRIQNELGRLSLLPTAESERLGALLSQSRILDDQIAEELERSLLLKEKIVQVQSGIARCQKNQRRARLTLEECEAAERLGSDVVERAADTCNALMKDLSTQWQDILTLRQALHTLPTSLRVCVSPTGVERDISALQESHAQLEDACNDLCQRLRARVQLWRRFERQLEQVQGAVREADYMVELLTVQGQTLSESLSRRSGELVGELRQAAAPLEGSTEPSVAAQLRKELDDAATAYEHTCCNLTQLCDKYVSWIRAHSFIPEYHRAVDLWKRYRDAAAAVRAFAEFQEGRLHALRPHDAPDAAKVTFTPFSMRLII</sequence>
<comment type="subcellular location">
    <subcellularLocation>
        <location evidence="1">Membrane</location>
    </subcellularLocation>
</comment>
<dbReference type="GO" id="GO:0034993">
    <property type="term" value="C:meiotic nuclear membrane microtubule tethering complex"/>
    <property type="evidence" value="ECO:0007669"/>
    <property type="project" value="TreeGrafter"/>
</dbReference>
<protein>
    <recommendedName>
        <fullName evidence="10">KASH domain-containing protein</fullName>
    </recommendedName>
</protein>
<feature type="compositionally biased region" description="Polar residues" evidence="7">
    <location>
        <begin position="684"/>
        <end position="696"/>
    </location>
</feature>
<evidence type="ECO:0000256" key="2">
    <source>
        <dbReference type="ARBA" id="ARBA00022692"/>
    </source>
</evidence>
<dbReference type="GO" id="GO:0007097">
    <property type="term" value="P:nuclear migration"/>
    <property type="evidence" value="ECO:0007669"/>
    <property type="project" value="TreeGrafter"/>
</dbReference>
<name>A0A4C1S8Z7_EUMVA</name>
<dbReference type="EMBL" id="BGZK01000001">
    <property type="protein sequence ID" value="GBO98718.1"/>
    <property type="molecule type" value="Genomic_DNA"/>
</dbReference>
<evidence type="ECO:0000256" key="5">
    <source>
        <dbReference type="ARBA" id="ARBA00023136"/>
    </source>
</evidence>
<keyword evidence="4" id="KW-1133">Transmembrane helix</keyword>